<accession>A0A367L0V8</accession>
<comment type="caution">
    <text evidence="1">The sequence shown here is derived from an EMBL/GenBank/DDBJ whole genome shotgun (WGS) entry which is preliminary data.</text>
</comment>
<dbReference type="Proteomes" id="UP000253664">
    <property type="component" value="Unassembled WGS sequence"/>
</dbReference>
<evidence type="ECO:0000313" key="1">
    <source>
        <dbReference type="EMBL" id="RCI07852.1"/>
    </source>
</evidence>
<organism evidence="1 2">
    <name type="scientific">Ophiocordyceps polyrhachis-furcata BCC 54312</name>
    <dbReference type="NCBI Taxonomy" id="1330021"/>
    <lineage>
        <taxon>Eukaryota</taxon>
        <taxon>Fungi</taxon>
        <taxon>Dikarya</taxon>
        <taxon>Ascomycota</taxon>
        <taxon>Pezizomycotina</taxon>
        <taxon>Sordariomycetes</taxon>
        <taxon>Hypocreomycetidae</taxon>
        <taxon>Hypocreales</taxon>
        <taxon>Ophiocordycipitaceae</taxon>
        <taxon>Ophiocordyceps</taxon>
    </lineage>
</organism>
<sequence length="64" mass="6880">MTGIIAYLDWERGWGKSQPHRHDVVELVPVSAVDEITQELADFGRALLNPLTSGGKMGGGGTDE</sequence>
<proteinExistence type="predicted"/>
<dbReference type="AlphaFoldDB" id="A0A367L0V8"/>
<gene>
    <name evidence="1" type="ORF">L249_5805</name>
</gene>
<name>A0A367L0V8_9HYPO</name>
<keyword evidence="2" id="KW-1185">Reference proteome</keyword>
<protein>
    <submittedName>
        <fullName evidence="1">Uncharacterized protein</fullName>
    </submittedName>
</protein>
<evidence type="ECO:0000313" key="2">
    <source>
        <dbReference type="Proteomes" id="UP000253664"/>
    </source>
</evidence>
<reference evidence="1 2" key="1">
    <citation type="journal article" date="2015" name="BMC Genomics">
        <title>Insights from the genome of Ophiocordyceps polyrhachis-furcata to pathogenicity and host specificity in insect fungi.</title>
        <authorList>
            <person name="Wichadakul D."/>
            <person name="Kobmoo N."/>
            <person name="Ingsriswang S."/>
            <person name="Tangphatsornruang S."/>
            <person name="Chantasingh D."/>
            <person name="Luangsa-ard J.J."/>
            <person name="Eurwilaichitr L."/>
        </authorList>
    </citation>
    <scope>NUCLEOTIDE SEQUENCE [LARGE SCALE GENOMIC DNA]</scope>
    <source>
        <strain evidence="1 2">BCC 54312</strain>
    </source>
</reference>
<dbReference type="EMBL" id="LKCN02000023">
    <property type="protein sequence ID" value="RCI07852.1"/>
    <property type="molecule type" value="Genomic_DNA"/>
</dbReference>